<dbReference type="AlphaFoldDB" id="K6UVS3"/>
<dbReference type="eggNOG" id="ENOG502SSGR">
    <property type="taxonomic scope" value="Eukaryota"/>
</dbReference>
<evidence type="ECO:0000313" key="4">
    <source>
        <dbReference type="Proteomes" id="UP000006319"/>
    </source>
</evidence>
<name>K6UVS3_PLACD</name>
<dbReference type="PROSITE" id="PS51286">
    <property type="entry name" value="RAP"/>
    <property type="match status" value="1"/>
</dbReference>
<organism evidence="3 4">
    <name type="scientific">Plasmodium cynomolgi (strain B)</name>
    <dbReference type="NCBI Taxonomy" id="1120755"/>
    <lineage>
        <taxon>Eukaryota</taxon>
        <taxon>Sar</taxon>
        <taxon>Alveolata</taxon>
        <taxon>Apicomplexa</taxon>
        <taxon>Aconoidasida</taxon>
        <taxon>Haemosporida</taxon>
        <taxon>Plasmodiidae</taxon>
        <taxon>Plasmodium</taxon>
        <taxon>Plasmodium (Plasmodium)</taxon>
    </lineage>
</organism>
<dbReference type="OrthoDB" id="443345at2759"/>
<sequence length="627" mass="74139">MLQRWALRTGKRVFHAKCWVGGKKHFCCVFKRHFGNSSMGGEAMRQPDEEAKGTAKPTCSRLSNPPHSEEIIQHIQNEYGICPSSIDENIQRNEEYDLFKLSKRWSAFFKCEKDLYDVINKYIKTNKMDYHLHAYLKGTPIGEGQGGENVKGRIPQMEEQLRNILTYIMSLFYKQIQDFNTVSLLSERIIHLLNGGYSQSDANGDGRPKNEDSLYLDKATILTTLEVYSYVNAMNDELFDRLFSLLNKCYVESAPPGSPLIISDEEVLLTLRSLYIQKFKNHVIVDTIIRSLRDTPHLSPHLSVHSFLYLTLLSRIDNDSLCRVNSSLFYVPQMGQLGQEDSSVATEKKTINPNEKEEPIKTENPTWENQIEQIKFRAPLSATDCIKLLYGYFILGENHINWFVIHKLLLRLHEELKDEEKILFFEKENKKKVLQMVAIVRTYLRYKKRSLYDNLPKGLKRVLKKLQSLHADEENPRRKDRKFVQKVSWHLIKLRIPHVKNAYKGGILLDILEKNKKLVWLCFSYHQYYVRTIDLTAETLLQMDLLKGMNYRIAKVHYYQFSRMKARRTRFEYIRMCRYYTLRDRRNYDDEFEGWNLPYINWYHKKNKNVHVSNYFYGYTPVSHMQY</sequence>
<dbReference type="VEuPathDB" id="PlasmoDB:PCYB_092060"/>
<proteinExistence type="predicted"/>
<dbReference type="OMA" id="LVWLCFS"/>
<feature type="non-terminal residue" evidence="3">
    <location>
        <position position="627"/>
    </location>
</feature>
<evidence type="ECO:0000256" key="1">
    <source>
        <dbReference type="SAM" id="MobiDB-lite"/>
    </source>
</evidence>
<dbReference type="PhylomeDB" id="K6UVS3"/>
<feature type="domain" description="RAP" evidence="2">
    <location>
        <begin position="518"/>
        <end position="576"/>
    </location>
</feature>
<dbReference type="InterPro" id="IPR013584">
    <property type="entry name" value="RAP"/>
</dbReference>
<feature type="region of interest" description="Disordered" evidence="1">
    <location>
        <begin position="38"/>
        <end position="66"/>
    </location>
</feature>
<dbReference type="KEGG" id="pcy:PCYB_092060"/>
<evidence type="ECO:0000259" key="2">
    <source>
        <dbReference type="PROSITE" id="PS51286"/>
    </source>
</evidence>
<protein>
    <recommendedName>
        <fullName evidence="2">RAP domain-containing protein</fullName>
    </recommendedName>
</protein>
<dbReference type="SMART" id="SM00952">
    <property type="entry name" value="RAP"/>
    <property type="match status" value="1"/>
</dbReference>
<gene>
    <name evidence="3" type="ORF">PCYB_092060</name>
</gene>
<dbReference type="Proteomes" id="UP000006319">
    <property type="component" value="Chromosome 9"/>
</dbReference>
<evidence type="ECO:0000313" key="3">
    <source>
        <dbReference type="EMBL" id="GAB66420.1"/>
    </source>
</evidence>
<keyword evidence="4" id="KW-1185">Reference proteome</keyword>
<dbReference type="Pfam" id="PF08373">
    <property type="entry name" value="RAP"/>
    <property type="match status" value="1"/>
</dbReference>
<accession>K6UVS3</accession>
<dbReference type="GeneID" id="14692774"/>
<dbReference type="RefSeq" id="XP_004222367.1">
    <property type="nucleotide sequence ID" value="XM_004222319.1"/>
</dbReference>
<reference evidence="3 4" key="1">
    <citation type="journal article" date="2012" name="Nat. Genet.">
        <title>Plasmodium cynomolgi genome sequences provide insight into Plasmodium vivax and the monkey malaria clade.</title>
        <authorList>
            <person name="Tachibana S."/>
            <person name="Sullivan S.A."/>
            <person name="Kawai S."/>
            <person name="Nakamura S."/>
            <person name="Kim H.R."/>
            <person name="Goto N."/>
            <person name="Arisue N."/>
            <person name="Palacpac N.M.Q."/>
            <person name="Honma H."/>
            <person name="Yagi M."/>
            <person name="Tougan T."/>
            <person name="Katakai Y."/>
            <person name="Kaneko O."/>
            <person name="Mita T."/>
            <person name="Kita K."/>
            <person name="Yasutomi Y."/>
            <person name="Sutton P.L."/>
            <person name="Shakhbatyan R."/>
            <person name="Horii T."/>
            <person name="Yasunaga T."/>
            <person name="Barnwell J.W."/>
            <person name="Escalante A.A."/>
            <person name="Carlton J.M."/>
            <person name="Tanabe K."/>
        </authorList>
    </citation>
    <scope>NUCLEOTIDE SEQUENCE [LARGE SCALE GENOMIC DNA]</scope>
    <source>
        <strain evidence="3 4">B</strain>
    </source>
</reference>
<dbReference type="EMBL" id="DF157101">
    <property type="protein sequence ID" value="GAB66420.1"/>
    <property type="molecule type" value="Genomic_DNA"/>
</dbReference>